<accession>A0A4P7VHV2</accession>
<evidence type="ECO:0000313" key="3">
    <source>
        <dbReference type="Proteomes" id="UP000297031"/>
    </source>
</evidence>
<gene>
    <name evidence="2" type="ORF">E7746_04225</name>
</gene>
<dbReference type="Proteomes" id="UP000297031">
    <property type="component" value="Chromosome"/>
</dbReference>
<dbReference type="KEGG" id="mgod:E7746_04225"/>
<evidence type="ECO:0000256" key="1">
    <source>
        <dbReference type="SAM" id="MobiDB-lite"/>
    </source>
</evidence>
<dbReference type="RefSeq" id="WP_136409949.1">
    <property type="nucleotide sequence ID" value="NZ_CP039393.1"/>
</dbReference>
<proteinExistence type="predicted"/>
<evidence type="ECO:0000313" key="2">
    <source>
        <dbReference type="EMBL" id="QCD35144.1"/>
    </source>
</evidence>
<keyword evidence="3" id="KW-1185">Reference proteome</keyword>
<dbReference type="AlphaFoldDB" id="A0A4P7VHV2"/>
<feature type="compositionally biased region" description="Polar residues" evidence="1">
    <location>
        <begin position="36"/>
        <end position="49"/>
    </location>
</feature>
<protein>
    <submittedName>
        <fullName evidence="2">Uncharacterized protein</fullName>
    </submittedName>
</protein>
<name>A0A4P7VHV2_9BACT</name>
<reference evidence="2 3" key="1">
    <citation type="submission" date="2019-02" db="EMBL/GenBank/DDBJ databases">
        <title>Isolation and identification of novel species under the genus Muribaculum.</title>
        <authorList>
            <person name="Miyake S."/>
            <person name="Ding Y."/>
            <person name="Low A."/>
            <person name="Soh M."/>
            <person name="Seedorf H."/>
        </authorList>
    </citation>
    <scope>NUCLEOTIDE SEQUENCE [LARGE SCALE GENOMIC DNA]</scope>
    <source>
        <strain evidence="2 3">TLL-A4</strain>
    </source>
</reference>
<dbReference type="EMBL" id="CP039393">
    <property type="protein sequence ID" value="QCD35144.1"/>
    <property type="molecule type" value="Genomic_DNA"/>
</dbReference>
<dbReference type="OrthoDB" id="1099608at2"/>
<sequence>MKHLTVKSVVIALALLTVNCSTTKRDGRDNAPIPSVSAQHKNAMSSPSQAGVMPKAHIYKTNGNYNDNVPVTMNADGSQLISYPAPSDISSASAPLPLADGYLLDRRGISPTTAFTSYTYSRYSALSTAPDASQLIKSIIPGAKVTEIVELPMTTSQAATDTARCNSLIREGLPGCKVLMAPQVYHLQE</sequence>
<feature type="region of interest" description="Disordered" evidence="1">
    <location>
        <begin position="24"/>
        <end position="49"/>
    </location>
</feature>
<organism evidence="2 3">
    <name type="scientific">Muribaculum gordoncarteri</name>
    <dbReference type="NCBI Taxonomy" id="2530390"/>
    <lineage>
        <taxon>Bacteria</taxon>
        <taxon>Pseudomonadati</taxon>
        <taxon>Bacteroidota</taxon>
        <taxon>Bacteroidia</taxon>
        <taxon>Bacteroidales</taxon>
        <taxon>Muribaculaceae</taxon>
        <taxon>Muribaculum</taxon>
    </lineage>
</organism>